<feature type="domain" description="6-phosphogluconate dehydrogenase NADP-binding" evidence="5">
    <location>
        <begin position="12"/>
        <end position="170"/>
    </location>
</feature>
<dbReference type="Pfam" id="PF14833">
    <property type="entry name" value="NAD_binding_11"/>
    <property type="match status" value="1"/>
</dbReference>
<evidence type="ECO:0000259" key="6">
    <source>
        <dbReference type="Pfam" id="PF14833"/>
    </source>
</evidence>
<sequence length="305" mass="32986">MKYPKGGNNVKAGIIGLGNMGGRMVKRLLEQGVKVGVFDLNKDLVRKFVEMGAEETKSPAALAKKFPYILTVLPNVFIVKETLMGTEGLMEGMNSESLLIEMTTSIPSVTKELNALLKEKGLKMIDAPVSGGVKKAEDGTLSIMVGGETVDFDRAKPLLECLGAHIFHVGEAGAGHTIKALNNMISATTLAATGEAMALGVKLGLDPEKMLDVINASTGRSFSSEFKFPNQVLTRKFEVGFTLDLMVKDLKIAMAMAEEEKVPMFISSASFQLWKHAWSQGRGDQDHTAVIKDIEEMFSIEIKGS</sequence>
<dbReference type="InterPro" id="IPR008927">
    <property type="entry name" value="6-PGluconate_DH-like_C_sf"/>
</dbReference>
<reference evidence="7" key="1">
    <citation type="submission" date="2016-10" db="EMBL/GenBank/DDBJ databases">
        <authorList>
            <person name="See-Too W.S."/>
        </authorList>
    </citation>
    <scope>NUCLEOTIDE SEQUENCE</scope>
    <source>
        <strain evidence="7">L10.15</strain>
    </source>
</reference>
<dbReference type="Pfam" id="PF03446">
    <property type="entry name" value="NAD_binding_2"/>
    <property type="match status" value="1"/>
</dbReference>
<dbReference type="AlphaFoldDB" id="A0A1B1S278"/>
<evidence type="ECO:0000313" key="7">
    <source>
        <dbReference type="EMBL" id="ANU27293.1"/>
    </source>
</evidence>
<evidence type="ECO:0000256" key="3">
    <source>
        <dbReference type="ARBA" id="ARBA00023027"/>
    </source>
</evidence>
<dbReference type="Gene3D" id="3.40.50.720">
    <property type="entry name" value="NAD(P)-binding Rossmann-like Domain"/>
    <property type="match status" value="1"/>
</dbReference>
<dbReference type="EMBL" id="CP016540">
    <property type="protein sequence ID" value="ANU27293.1"/>
    <property type="molecule type" value="Genomic_DNA"/>
</dbReference>
<dbReference type="GO" id="GO:0016054">
    <property type="term" value="P:organic acid catabolic process"/>
    <property type="evidence" value="ECO:0007669"/>
    <property type="project" value="UniProtKB-ARBA"/>
</dbReference>
<dbReference type="SUPFAM" id="SSF48179">
    <property type="entry name" value="6-phosphogluconate dehydrogenase C-terminal domain-like"/>
    <property type="match status" value="1"/>
</dbReference>
<evidence type="ECO:0008006" key="9">
    <source>
        <dbReference type="Google" id="ProtNLM"/>
    </source>
</evidence>
<dbReference type="GO" id="GO:0016616">
    <property type="term" value="F:oxidoreductase activity, acting on the CH-OH group of donors, NAD or NADP as acceptor"/>
    <property type="evidence" value="ECO:0007669"/>
    <property type="project" value="TreeGrafter"/>
</dbReference>
<evidence type="ECO:0000256" key="4">
    <source>
        <dbReference type="PIRSR" id="PIRSR000103-1"/>
    </source>
</evidence>
<feature type="domain" description="3-hydroxyisobutyrate dehydrogenase-like NAD-binding" evidence="6">
    <location>
        <begin position="173"/>
        <end position="292"/>
    </location>
</feature>
<dbReference type="InterPro" id="IPR002204">
    <property type="entry name" value="3-OH-isobutyrate_DH-rel_CS"/>
</dbReference>
<dbReference type="InterPro" id="IPR006115">
    <property type="entry name" value="6PGDH_NADP-bd"/>
</dbReference>
<keyword evidence="8" id="KW-1185">Reference proteome</keyword>
<dbReference type="STRING" id="1302659.I858_009865"/>
<dbReference type="PROSITE" id="PS00895">
    <property type="entry name" value="3_HYDROXYISOBUT_DH"/>
    <property type="match status" value="1"/>
</dbReference>
<dbReference type="GO" id="GO:0050661">
    <property type="term" value="F:NADP binding"/>
    <property type="evidence" value="ECO:0007669"/>
    <property type="project" value="InterPro"/>
</dbReference>
<dbReference type="KEGG" id="pll:I858_009865"/>
<keyword evidence="2" id="KW-0560">Oxidoreductase</keyword>
<evidence type="ECO:0000259" key="5">
    <source>
        <dbReference type="Pfam" id="PF03446"/>
    </source>
</evidence>
<dbReference type="Gene3D" id="1.10.1040.10">
    <property type="entry name" value="N-(1-d-carboxylethyl)-l-norvaline Dehydrogenase, domain 2"/>
    <property type="match status" value="1"/>
</dbReference>
<accession>A0A1B1S278</accession>
<organism evidence="7 8">
    <name type="scientific">Planococcus versutus</name>
    <dbReference type="NCBI Taxonomy" id="1302659"/>
    <lineage>
        <taxon>Bacteria</taxon>
        <taxon>Bacillati</taxon>
        <taxon>Bacillota</taxon>
        <taxon>Bacilli</taxon>
        <taxon>Bacillales</taxon>
        <taxon>Caryophanaceae</taxon>
        <taxon>Planococcus</taxon>
    </lineage>
</organism>
<dbReference type="InterPro" id="IPR015815">
    <property type="entry name" value="HIBADH-related"/>
</dbReference>
<dbReference type="PANTHER" id="PTHR22981">
    <property type="entry name" value="3-HYDROXYISOBUTYRATE DEHYDROGENASE-RELATED"/>
    <property type="match status" value="1"/>
</dbReference>
<name>A0A1B1S278_9BACL</name>
<feature type="active site" evidence="4">
    <location>
        <position position="179"/>
    </location>
</feature>
<evidence type="ECO:0000256" key="2">
    <source>
        <dbReference type="ARBA" id="ARBA00023002"/>
    </source>
</evidence>
<evidence type="ECO:0000256" key="1">
    <source>
        <dbReference type="ARBA" id="ARBA00009080"/>
    </source>
</evidence>
<dbReference type="SUPFAM" id="SSF51735">
    <property type="entry name" value="NAD(P)-binding Rossmann-fold domains"/>
    <property type="match status" value="1"/>
</dbReference>
<keyword evidence="3" id="KW-0520">NAD</keyword>
<dbReference type="Proteomes" id="UP000053354">
    <property type="component" value="Chromosome"/>
</dbReference>
<dbReference type="InterPro" id="IPR036291">
    <property type="entry name" value="NAD(P)-bd_dom_sf"/>
</dbReference>
<comment type="similarity">
    <text evidence="1">Belongs to the HIBADH-related family.</text>
</comment>
<dbReference type="InterPro" id="IPR029154">
    <property type="entry name" value="HIBADH-like_NADP-bd"/>
</dbReference>
<protein>
    <recommendedName>
        <fullName evidence="9">3-hydroxyisobutyrate dehydrogenase</fullName>
    </recommendedName>
</protein>
<dbReference type="PANTHER" id="PTHR22981:SF7">
    <property type="entry name" value="3-HYDROXYISOBUTYRATE DEHYDROGENASE, MITOCHONDRIAL"/>
    <property type="match status" value="1"/>
</dbReference>
<evidence type="ECO:0000313" key="8">
    <source>
        <dbReference type="Proteomes" id="UP000053354"/>
    </source>
</evidence>
<proteinExistence type="inferred from homology"/>
<dbReference type="PIRSF" id="PIRSF000103">
    <property type="entry name" value="HIBADH"/>
    <property type="match status" value="1"/>
</dbReference>
<dbReference type="GO" id="GO:0051287">
    <property type="term" value="F:NAD binding"/>
    <property type="evidence" value="ECO:0007669"/>
    <property type="project" value="InterPro"/>
</dbReference>
<dbReference type="InterPro" id="IPR013328">
    <property type="entry name" value="6PGD_dom2"/>
</dbReference>
<gene>
    <name evidence="7" type="ORF">I858_009865</name>
</gene>